<dbReference type="Gene3D" id="3.40.140.10">
    <property type="entry name" value="Cytidine Deaminase, domain 2"/>
    <property type="match status" value="1"/>
</dbReference>
<evidence type="ECO:0000313" key="2">
    <source>
        <dbReference type="EMBL" id="KNC69475.1"/>
    </source>
</evidence>
<dbReference type="Proteomes" id="UP000054560">
    <property type="component" value="Unassembled WGS sequence"/>
</dbReference>
<dbReference type="InterPro" id="IPR050242">
    <property type="entry name" value="JAMM_MPN+_peptidase_M67A"/>
</dbReference>
<dbReference type="PROSITE" id="PS50249">
    <property type="entry name" value="MPN"/>
    <property type="match status" value="1"/>
</dbReference>
<sequence>VKHAQSGGQIEIMGLMIGKYVEDTVVVLDAFALPGEGTETRVNALNEANEYMVQYKDQLEKVCLVVCT</sequence>
<dbReference type="PANTHER" id="PTHR10410">
    <property type="entry name" value="EUKARYOTIC TRANSLATION INITIATION FACTOR 3 -RELATED"/>
    <property type="match status" value="1"/>
</dbReference>
<dbReference type="AlphaFoldDB" id="A0A0L0EYG2"/>
<reference evidence="2 3" key="1">
    <citation type="submission" date="2011-02" db="EMBL/GenBank/DDBJ databases">
        <title>The Genome Sequence of Sphaeroforma arctica JP610.</title>
        <authorList>
            <consortium name="The Broad Institute Genome Sequencing Platform"/>
            <person name="Russ C."/>
            <person name="Cuomo C."/>
            <person name="Young S.K."/>
            <person name="Zeng Q."/>
            <person name="Gargeya S."/>
            <person name="Alvarado L."/>
            <person name="Berlin A."/>
            <person name="Chapman S.B."/>
            <person name="Chen Z."/>
            <person name="Freedman E."/>
            <person name="Gellesch M."/>
            <person name="Goldberg J."/>
            <person name="Griggs A."/>
            <person name="Gujja S."/>
            <person name="Heilman E."/>
            <person name="Heiman D."/>
            <person name="Howarth C."/>
            <person name="Mehta T."/>
            <person name="Neiman D."/>
            <person name="Pearson M."/>
            <person name="Roberts A."/>
            <person name="Saif S."/>
            <person name="Shea T."/>
            <person name="Shenoy N."/>
            <person name="Sisk P."/>
            <person name="Stolte C."/>
            <person name="Sykes S."/>
            <person name="White J."/>
            <person name="Yandava C."/>
            <person name="Burger G."/>
            <person name="Gray M.W."/>
            <person name="Holland P.W.H."/>
            <person name="King N."/>
            <person name="Lang F.B.F."/>
            <person name="Roger A.J."/>
            <person name="Ruiz-Trillo I."/>
            <person name="Haas B."/>
            <person name="Nusbaum C."/>
            <person name="Birren B."/>
        </authorList>
    </citation>
    <scope>NUCLEOTIDE SEQUENCE [LARGE SCALE GENOMIC DNA]</scope>
    <source>
        <strain evidence="2 3">JP610</strain>
    </source>
</reference>
<dbReference type="OrthoDB" id="605656at2759"/>
<feature type="non-terminal residue" evidence="2">
    <location>
        <position position="1"/>
    </location>
</feature>
<name>A0A0L0EYG2_9EUKA</name>
<accession>A0A0L0EYG2</accession>
<dbReference type="STRING" id="667725.A0A0L0EYG2"/>
<dbReference type="GeneID" id="25918515"/>
<dbReference type="InterPro" id="IPR037518">
    <property type="entry name" value="MPN"/>
</dbReference>
<dbReference type="InterPro" id="IPR000555">
    <property type="entry name" value="JAMM/MPN+_dom"/>
</dbReference>
<dbReference type="RefSeq" id="XP_014143377.1">
    <property type="nucleotide sequence ID" value="XM_014287902.1"/>
</dbReference>
<dbReference type="Pfam" id="PF01398">
    <property type="entry name" value="JAB"/>
    <property type="match status" value="1"/>
</dbReference>
<protein>
    <recommendedName>
        <fullName evidence="1">MPN domain-containing protein</fullName>
    </recommendedName>
</protein>
<organism evidence="2 3">
    <name type="scientific">Sphaeroforma arctica JP610</name>
    <dbReference type="NCBI Taxonomy" id="667725"/>
    <lineage>
        <taxon>Eukaryota</taxon>
        <taxon>Ichthyosporea</taxon>
        <taxon>Ichthyophonida</taxon>
        <taxon>Sphaeroforma</taxon>
    </lineage>
</organism>
<gene>
    <name evidence="2" type="ORF">SARC_18011</name>
</gene>
<evidence type="ECO:0000313" key="3">
    <source>
        <dbReference type="Proteomes" id="UP000054560"/>
    </source>
</evidence>
<dbReference type="GO" id="GO:0008237">
    <property type="term" value="F:metallopeptidase activity"/>
    <property type="evidence" value="ECO:0007669"/>
    <property type="project" value="InterPro"/>
</dbReference>
<feature type="domain" description="MPN" evidence="1">
    <location>
        <begin position="1"/>
        <end position="68"/>
    </location>
</feature>
<proteinExistence type="predicted"/>
<keyword evidence="3" id="KW-1185">Reference proteome</keyword>
<evidence type="ECO:0000259" key="1">
    <source>
        <dbReference type="PROSITE" id="PS50249"/>
    </source>
</evidence>
<dbReference type="EMBL" id="KQ254808">
    <property type="protein sequence ID" value="KNC69475.1"/>
    <property type="molecule type" value="Genomic_DNA"/>
</dbReference>
<dbReference type="eggNOG" id="KOG1554">
    <property type="taxonomic scope" value="Eukaryota"/>
</dbReference>